<dbReference type="OrthoDB" id="10390279at2759"/>
<organism evidence="1 2">
    <name type="scientific">Trema orientale</name>
    <name type="common">Charcoal tree</name>
    <name type="synonym">Celtis orientalis</name>
    <dbReference type="NCBI Taxonomy" id="63057"/>
    <lineage>
        <taxon>Eukaryota</taxon>
        <taxon>Viridiplantae</taxon>
        <taxon>Streptophyta</taxon>
        <taxon>Embryophyta</taxon>
        <taxon>Tracheophyta</taxon>
        <taxon>Spermatophyta</taxon>
        <taxon>Magnoliopsida</taxon>
        <taxon>eudicotyledons</taxon>
        <taxon>Gunneridae</taxon>
        <taxon>Pentapetalae</taxon>
        <taxon>rosids</taxon>
        <taxon>fabids</taxon>
        <taxon>Rosales</taxon>
        <taxon>Cannabaceae</taxon>
        <taxon>Trema</taxon>
    </lineage>
</organism>
<protein>
    <submittedName>
        <fullName evidence="1">Uncharacterized protein</fullName>
    </submittedName>
</protein>
<evidence type="ECO:0000313" key="2">
    <source>
        <dbReference type="Proteomes" id="UP000237000"/>
    </source>
</evidence>
<dbReference type="Proteomes" id="UP000237000">
    <property type="component" value="Unassembled WGS sequence"/>
</dbReference>
<sequence length="93" mass="10565">MGWWMAQTISNRTIIFRISGKFEKRGGEGGARGGKLADEKDDVEVSNWVDMRRCCYFAVWRAQLGLKVTLVVAVPKFLSVMSREHDAQIENTD</sequence>
<name>A0A2P5ERQ6_TREOI</name>
<dbReference type="EMBL" id="JXTC01000108">
    <property type="protein sequence ID" value="PON88234.1"/>
    <property type="molecule type" value="Genomic_DNA"/>
</dbReference>
<dbReference type="InParanoid" id="A0A2P5ERQ6"/>
<dbReference type="AlphaFoldDB" id="A0A2P5ERQ6"/>
<accession>A0A2P5ERQ6</accession>
<comment type="caution">
    <text evidence="1">The sequence shown here is derived from an EMBL/GenBank/DDBJ whole genome shotgun (WGS) entry which is preliminary data.</text>
</comment>
<proteinExistence type="predicted"/>
<evidence type="ECO:0000313" key="1">
    <source>
        <dbReference type="EMBL" id="PON88234.1"/>
    </source>
</evidence>
<gene>
    <name evidence="1" type="ORF">TorRG33x02_160630</name>
</gene>
<keyword evidence="2" id="KW-1185">Reference proteome</keyword>
<reference evidence="2" key="1">
    <citation type="submission" date="2016-06" db="EMBL/GenBank/DDBJ databases">
        <title>Parallel loss of symbiosis genes in relatives of nitrogen-fixing non-legume Parasponia.</title>
        <authorList>
            <person name="Van Velzen R."/>
            <person name="Holmer R."/>
            <person name="Bu F."/>
            <person name="Rutten L."/>
            <person name="Van Zeijl A."/>
            <person name="Liu W."/>
            <person name="Santuari L."/>
            <person name="Cao Q."/>
            <person name="Sharma T."/>
            <person name="Shen D."/>
            <person name="Roswanjaya Y."/>
            <person name="Wardhani T."/>
            <person name="Kalhor M.S."/>
            <person name="Jansen J."/>
            <person name="Van den Hoogen J."/>
            <person name="Gungor B."/>
            <person name="Hartog M."/>
            <person name="Hontelez J."/>
            <person name="Verver J."/>
            <person name="Yang W.-C."/>
            <person name="Schijlen E."/>
            <person name="Repin R."/>
            <person name="Schilthuizen M."/>
            <person name="Schranz E."/>
            <person name="Heidstra R."/>
            <person name="Miyata K."/>
            <person name="Fedorova E."/>
            <person name="Kohlen W."/>
            <person name="Bisseling T."/>
            <person name="Smit S."/>
            <person name="Geurts R."/>
        </authorList>
    </citation>
    <scope>NUCLEOTIDE SEQUENCE [LARGE SCALE GENOMIC DNA]</scope>
    <source>
        <strain evidence="2">cv. RG33-2</strain>
    </source>
</reference>